<reference evidence="1 2" key="1">
    <citation type="submission" date="2018-03" db="EMBL/GenBank/DDBJ databases">
        <title>Whole genome sequencing of Histamine producing bacteria.</title>
        <authorList>
            <person name="Butler K."/>
        </authorList>
    </citation>
    <scope>NUCLEOTIDE SEQUENCE [LARGE SCALE GENOMIC DNA]</scope>
    <source>
        <strain evidence="1 2">ATCC 51761</strain>
    </source>
</reference>
<gene>
    <name evidence="1" type="ORF">C9J52_09615</name>
</gene>
<dbReference type="RefSeq" id="WP_052675336.1">
    <property type="nucleotide sequence ID" value="NZ_JZSR01000077.1"/>
</dbReference>
<accession>A0ABX5GSL0</accession>
<keyword evidence="2" id="KW-1185">Reference proteome</keyword>
<sequence length="213" mass="24514">MSNLQNVETDFSVVVKNLADKTNKNCGLSYELYERRFVTAIECLVIDLPNHAKQHVIQIAKQYGYTEESLELEGDSDCCSHGIDRNCCPAGCGEHDDTYHESMDAGYQGSAQIDNKIDRIEECIRLKQRVSPIEWSNLKLFVHNHPDAIKWYKDLFIDSVGIENNICNATDLIDYFKENIQLSMEQSRLISQTEYVRASNTFIWCFRMIINAI</sequence>
<dbReference type="Proteomes" id="UP000241190">
    <property type="component" value="Unassembled WGS sequence"/>
</dbReference>
<name>A0ABX5GSL0_9GAMM</name>
<organism evidence="1 2">
    <name type="scientific">Photobacterium iliopiscarium</name>
    <dbReference type="NCBI Taxonomy" id="56192"/>
    <lineage>
        <taxon>Bacteria</taxon>
        <taxon>Pseudomonadati</taxon>
        <taxon>Pseudomonadota</taxon>
        <taxon>Gammaproteobacteria</taxon>
        <taxon>Vibrionales</taxon>
        <taxon>Vibrionaceae</taxon>
        <taxon>Photobacterium</taxon>
    </lineage>
</organism>
<protein>
    <submittedName>
        <fullName evidence="1">Uncharacterized protein</fullName>
    </submittedName>
</protein>
<proteinExistence type="predicted"/>
<dbReference type="EMBL" id="PYOP01000012">
    <property type="protein sequence ID" value="PSW96673.1"/>
    <property type="molecule type" value="Genomic_DNA"/>
</dbReference>
<evidence type="ECO:0000313" key="2">
    <source>
        <dbReference type="Proteomes" id="UP000241190"/>
    </source>
</evidence>
<comment type="caution">
    <text evidence="1">The sequence shown here is derived from an EMBL/GenBank/DDBJ whole genome shotgun (WGS) entry which is preliminary data.</text>
</comment>
<evidence type="ECO:0000313" key="1">
    <source>
        <dbReference type="EMBL" id="PSW96673.1"/>
    </source>
</evidence>